<evidence type="ECO:0000256" key="1">
    <source>
        <dbReference type="ARBA" id="ARBA00004571"/>
    </source>
</evidence>
<evidence type="ECO:0000313" key="8">
    <source>
        <dbReference type="EMBL" id="MCL9819649.1"/>
    </source>
</evidence>
<comment type="caution">
    <text evidence="8">The sequence shown here is derived from an EMBL/GenBank/DDBJ whole genome shotgun (WGS) entry which is preliminary data.</text>
</comment>
<evidence type="ECO:0000256" key="5">
    <source>
        <dbReference type="ARBA" id="ARBA00023136"/>
    </source>
</evidence>
<protein>
    <submittedName>
        <fullName evidence="8">TonB-dependent receptor</fullName>
    </submittedName>
</protein>
<proteinExistence type="predicted"/>
<dbReference type="InterPro" id="IPR036942">
    <property type="entry name" value="Beta-barrel_TonB_sf"/>
</dbReference>
<evidence type="ECO:0000256" key="7">
    <source>
        <dbReference type="SAM" id="SignalP"/>
    </source>
</evidence>
<keyword evidence="2" id="KW-0813">Transport</keyword>
<accession>A0ABT0TUQ6</accession>
<dbReference type="EMBL" id="JAMOKX010000004">
    <property type="protein sequence ID" value="MCL9819649.1"/>
    <property type="molecule type" value="Genomic_DNA"/>
</dbReference>
<sequence>MKKLYYFAIASALFAQQLSATENIASPKQFTQLKQFGPPAIINPNIALGFYPENQFDHTSRNTYFSAVNPLDSSMNPFHFSVGYFDNARYESLLFKVRETKTYAILNTNHTNANSYKSGNGDSVNFGYDRFSANIVLGTILDSKNEAKFTFIYDGISDDKQPQHNMDAIQTERYISRFNYRFGEADLSNTLNFDLSYIVLNREADNFSLRTNNAMRMKMEVDRSIFNTEIKHDVDFSAFHNLFGIGYAYDTHIARRFGKAPSAKDFTLNGYRIPDVKVNEFSAFNTLTYVPKTNHKIALGFTYNFNQAKVNKINEVIARQGAQIITAQNIWKNHYGETFNGKVDHHTFSVASKYNFTPSSTQTYTLALESIERIPSNEERFVALNPPNNLAIGQGWASNPNLKPERRNRIKALLTLKDENYLNYMESHFDNNAWQIGALAVMDYANDFIIWDRARGQQGTNPNYKSNNIISRNIDATLYSFGAFANYNFLENFGVKANIYYNYGENRSDDRPLYQIAPLETTLNFDYQNYASFGKYALGSAIRAVANQNRGDFDAKSGLGIDRKMGGFAVVDLYGSLSFKDTFGLRFGVNNVFDKNYSEYISGSHVEAVSPTNIIYAPGRSFYIALHGNF</sequence>
<keyword evidence="6" id="KW-0998">Cell outer membrane</keyword>
<keyword evidence="4" id="KW-0812">Transmembrane</keyword>
<organism evidence="8 9">
    <name type="scientific">Helicobacter colisuis</name>
    <dbReference type="NCBI Taxonomy" id="2949739"/>
    <lineage>
        <taxon>Bacteria</taxon>
        <taxon>Pseudomonadati</taxon>
        <taxon>Campylobacterota</taxon>
        <taxon>Epsilonproteobacteria</taxon>
        <taxon>Campylobacterales</taxon>
        <taxon>Helicobacteraceae</taxon>
        <taxon>Helicobacter</taxon>
    </lineage>
</organism>
<feature type="chain" id="PRO_5047135606" evidence="7">
    <location>
        <begin position="21"/>
        <end position="630"/>
    </location>
</feature>
<keyword evidence="8" id="KW-0675">Receptor</keyword>
<dbReference type="InterPro" id="IPR010917">
    <property type="entry name" value="TonB_rcpt_CS"/>
</dbReference>
<feature type="signal peptide" evidence="7">
    <location>
        <begin position="1"/>
        <end position="20"/>
    </location>
</feature>
<dbReference type="PROSITE" id="PS01156">
    <property type="entry name" value="TONB_DEPENDENT_REC_2"/>
    <property type="match status" value="1"/>
</dbReference>
<name>A0ABT0TUQ6_9HELI</name>
<dbReference type="SUPFAM" id="SSF56935">
    <property type="entry name" value="Porins"/>
    <property type="match status" value="1"/>
</dbReference>
<evidence type="ECO:0000256" key="4">
    <source>
        <dbReference type="ARBA" id="ARBA00022692"/>
    </source>
</evidence>
<dbReference type="InterPro" id="IPR039426">
    <property type="entry name" value="TonB-dep_rcpt-like"/>
</dbReference>
<keyword evidence="7" id="KW-0732">Signal</keyword>
<keyword evidence="5" id="KW-0472">Membrane</keyword>
<dbReference type="PANTHER" id="PTHR30069:SF49">
    <property type="entry name" value="OUTER MEMBRANE PROTEIN C"/>
    <property type="match status" value="1"/>
</dbReference>
<evidence type="ECO:0000256" key="3">
    <source>
        <dbReference type="ARBA" id="ARBA00022452"/>
    </source>
</evidence>
<comment type="subcellular location">
    <subcellularLocation>
        <location evidence="1">Cell outer membrane</location>
        <topology evidence="1">Multi-pass membrane protein</topology>
    </subcellularLocation>
</comment>
<evidence type="ECO:0000256" key="6">
    <source>
        <dbReference type="ARBA" id="ARBA00023237"/>
    </source>
</evidence>
<dbReference type="RefSeq" id="WP_250604406.1">
    <property type="nucleotide sequence ID" value="NZ_JAMOKX010000004.1"/>
</dbReference>
<dbReference type="Proteomes" id="UP001057522">
    <property type="component" value="Unassembled WGS sequence"/>
</dbReference>
<evidence type="ECO:0000313" key="9">
    <source>
        <dbReference type="Proteomes" id="UP001057522"/>
    </source>
</evidence>
<keyword evidence="3" id="KW-1134">Transmembrane beta strand</keyword>
<dbReference type="Gene3D" id="2.40.170.20">
    <property type="entry name" value="TonB-dependent receptor, beta-barrel domain"/>
    <property type="match status" value="1"/>
</dbReference>
<evidence type="ECO:0000256" key="2">
    <source>
        <dbReference type="ARBA" id="ARBA00022448"/>
    </source>
</evidence>
<dbReference type="PANTHER" id="PTHR30069">
    <property type="entry name" value="TONB-DEPENDENT OUTER MEMBRANE RECEPTOR"/>
    <property type="match status" value="1"/>
</dbReference>
<reference evidence="8" key="1">
    <citation type="submission" date="2022-06" db="EMBL/GenBank/DDBJ databases">
        <title>Helicobacter colisuis sp. nov.</title>
        <authorList>
            <person name="Papic B."/>
            <person name="Gruntar I."/>
        </authorList>
    </citation>
    <scope>NUCLEOTIDE SEQUENCE</scope>
    <source>
        <strain evidence="8">11154-15</strain>
    </source>
</reference>
<keyword evidence="9" id="KW-1185">Reference proteome</keyword>
<gene>
    <name evidence="8" type="ORF">NCR95_05645</name>
</gene>